<protein>
    <recommendedName>
        <fullName evidence="4">Glucose-methanol-choline oxidoreductase N-terminal domain-containing protein</fullName>
    </recommendedName>
</protein>
<dbReference type="Pfam" id="PF13450">
    <property type="entry name" value="NAD_binding_8"/>
    <property type="match status" value="1"/>
</dbReference>
<dbReference type="STRING" id="113226.A0A139IS14"/>
<dbReference type="PANTHER" id="PTHR11552:SF213">
    <property type="entry name" value="DEHYDROGENASE, PUTATIVE-RELATED"/>
    <property type="match status" value="1"/>
</dbReference>
<dbReference type="InterPro" id="IPR000172">
    <property type="entry name" value="GMC_OxRdtase_N"/>
</dbReference>
<dbReference type="EMBL" id="LFZO01000021">
    <property type="protein sequence ID" value="KXT17400.1"/>
    <property type="molecule type" value="Genomic_DNA"/>
</dbReference>
<accession>A0A139IS14</accession>
<proteinExistence type="inferred from homology"/>
<comment type="similarity">
    <text evidence="1">Belongs to the GMC oxidoreductase family.</text>
</comment>
<gene>
    <name evidence="5" type="ORF">AC579_3838</name>
</gene>
<evidence type="ECO:0000313" key="5">
    <source>
        <dbReference type="EMBL" id="KXT17400.1"/>
    </source>
</evidence>
<dbReference type="Proteomes" id="UP000073492">
    <property type="component" value="Unassembled WGS sequence"/>
</dbReference>
<evidence type="ECO:0000256" key="3">
    <source>
        <dbReference type="SAM" id="SignalP"/>
    </source>
</evidence>
<dbReference type="Gene3D" id="3.50.50.60">
    <property type="entry name" value="FAD/NAD(P)-binding domain"/>
    <property type="match status" value="1"/>
</dbReference>
<dbReference type="PROSITE" id="PS00624">
    <property type="entry name" value="GMC_OXRED_2"/>
    <property type="match status" value="1"/>
</dbReference>
<feature type="compositionally biased region" description="Basic and acidic residues" evidence="2">
    <location>
        <begin position="30"/>
        <end position="48"/>
    </location>
</feature>
<dbReference type="AlphaFoldDB" id="A0A139IS14"/>
<dbReference type="Gene3D" id="3.30.560.10">
    <property type="entry name" value="Glucose Oxidase, domain 3"/>
    <property type="match status" value="1"/>
</dbReference>
<dbReference type="InterPro" id="IPR007867">
    <property type="entry name" value="GMC_OxRtase_C"/>
</dbReference>
<dbReference type="OrthoDB" id="269227at2759"/>
<feature type="signal peptide" evidence="3">
    <location>
        <begin position="1"/>
        <end position="16"/>
    </location>
</feature>
<organism evidence="5 6">
    <name type="scientific">Pseudocercospora musae</name>
    <dbReference type="NCBI Taxonomy" id="113226"/>
    <lineage>
        <taxon>Eukaryota</taxon>
        <taxon>Fungi</taxon>
        <taxon>Dikarya</taxon>
        <taxon>Ascomycota</taxon>
        <taxon>Pezizomycotina</taxon>
        <taxon>Dothideomycetes</taxon>
        <taxon>Dothideomycetidae</taxon>
        <taxon>Mycosphaerellales</taxon>
        <taxon>Mycosphaerellaceae</taxon>
        <taxon>Pseudocercospora</taxon>
    </lineage>
</organism>
<dbReference type="SUPFAM" id="SSF54373">
    <property type="entry name" value="FAD-linked reductases, C-terminal domain"/>
    <property type="match status" value="1"/>
</dbReference>
<dbReference type="Pfam" id="PF00732">
    <property type="entry name" value="GMC_oxred_N"/>
    <property type="match status" value="1"/>
</dbReference>
<feature type="region of interest" description="Disordered" evidence="2">
    <location>
        <begin position="26"/>
        <end position="50"/>
    </location>
</feature>
<dbReference type="Pfam" id="PF05199">
    <property type="entry name" value="GMC_oxred_C"/>
    <property type="match status" value="1"/>
</dbReference>
<evidence type="ECO:0000256" key="2">
    <source>
        <dbReference type="SAM" id="MobiDB-lite"/>
    </source>
</evidence>
<evidence type="ECO:0000259" key="4">
    <source>
        <dbReference type="PROSITE" id="PS00624"/>
    </source>
</evidence>
<dbReference type="GO" id="GO:0016614">
    <property type="term" value="F:oxidoreductase activity, acting on CH-OH group of donors"/>
    <property type="evidence" value="ECO:0007669"/>
    <property type="project" value="InterPro"/>
</dbReference>
<evidence type="ECO:0000313" key="6">
    <source>
        <dbReference type="Proteomes" id="UP000073492"/>
    </source>
</evidence>
<evidence type="ECO:0000256" key="1">
    <source>
        <dbReference type="ARBA" id="ARBA00010790"/>
    </source>
</evidence>
<dbReference type="InterPro" id="IPR036188">
    <property type="entry name" value="FAD/NAD-bd_sf"/>
</dbReference>
<dbReference type="SUPFAM" id="SSF51905">
    <property type="entry name" value="FAD/NAD(P)-binding domain"/>
    <property type="match status" value="1"/>
</dbReference>
<dbReference type="InterPro" id="IPR012132">
    <property type="entry name" value="GMC_OxRdtase"/>
</dbReference>
<feature type="domain" description="Glucose-methanol-choline oxidoreductase N-terminal" evidence="4">
    <location>
        <begin position="393"/>
        <end position="407"/>
    </location>
</feature>
<dbReference type="PANTHER" id="PTHR11552">
    <property type="entry name" value="GLUCOSE-METHANOL-CHOLINE GMC OXIDOREDUCTASE"/>
    <property type="match status" value="1"/>
</dbReference>
<name>A0A139IS14_9PEZI</name>
<feature type="chain" id="PRO_5007297664" description="Glucose-methanol-choline oxidoreductase N-terminal domain-containing protein" evidence="3">
    <location>
        <begin position="17"/>
        <end position="760"/>
    </location>
</feature>
<dbReference type="GO" id="GO:0050660">
    <property type="term" value="F:flavin adenine dinucleotide binding"/>
    <property type="evidence" value="ECO:0007669"/>
    <property type="project" value="InterPro"/>
</dbReference>
<sequence>MLYPILHLLLFATAWAAEHIRGKHHRHHTARQEYQEGDQKHERQHVERQYGQQPQWFGAGRAAYPTGYYDYIVIGSGAGGGVVAPRLARYGYSVLLIEAGDDQGNDFNVKVPALQLQSTELITQRWDYYVKHYQDPIQQARDSKMSYRCPDRIYTGLHPYQGCVPLGVLYPRAGTLGGCTQHHAMIMVHPWESDFDNIATITGNSSWNAQTMRQYFVRLERNQYLPSSVVGHGYSGWLHITVTALTLVAEDLKLASLVVAAATALGKNLIEGLLTTVTGLAHIFATDFNAPGRTRDAEAELWQVPIAVDPTDSTRSGTRRFVVETAQQYPNLHVQMHTFVTKILLDTRGHKPRAYGVQYEVGQSLYSADPRWTGARGQPGYAFAIKEVILSAGSFETPKLLMLSGIGPSEELSQHGIQTIVSSPGVGRNMQDRYEYGVVGKTPTPFSSTKDCTFNYRQPDPCLQQWMNSATPALKGVYGSNGLALAVTLRSSVAAQSEPDVYISGAPAYFRGYYPNYASEAVADPMHWTWIILKAQSRNNAGTVTLRSTNPFDMPEIQFNSLAIGGNEDVQAVMDAVDFGRRAFGSLIPLGGDGFTENDPGEAQFPSQSSQLAQNIRDRAWGHHACGTARIGAPGDPYAVLDSDFRVNGVDGLRVVDASIWPKIPGFFLALPIHIIAEKAADVITGRAPDPYFATPDAGGLLGTLGFGLVGGLVSGLTGQGKSLGTNANPKGLLGSPANLLGGLGLFDNTQPTGDNPPSQ</sequence>
<keyword evidence="3" id="KW-0732">Signal</keyword>
<comment type="caution">
    <text evidence="5">The sequence shown here is derived from an EMBL/GenBank/DDBJ whole genome shotgun (WGS) entry which is preliminary data.</text>
</comment>
<reference evidence="5 6" key="1">
    <citation type="submission" date="2015-07" db="EMBL/GenBank/DDBJ databases">
        <title>Comparative genomics of the Sigatoka disease complex on banana suggests a link between parallel evolutionary changes in Pseudocercospora fijiensis and Pseudocercospora eumusae and increased virulence on the banana host.</title>
        <authorList>
            <person name="Chang T.-C."/>
            <person name="Salvucci A."/>
            <person name="Crous P.W."/>
            <person name="Stergiopoulos I."/>
        </authorList>
    </citation>
    <scope>NUCLEOTIDE SEQUENCE [LARGE SCALE GENOMIC DNA]</scope>
    <source>
        <strain evidence="5 6">CBS 116634</strain>
    </source>
</reference>
<keyword evidence="6" id="KW-1185">Reference proteome</keyword>